<dbReference type="SUPFAM" id="SSF52540">
    <property type="entry name" value="P-loop containing nucleoside triphosphate hydrolases"/>
    <property type="match status" value="1"/>
</dbReference>
<dbReference type="Proteomes" id="UP000184518">
    <property type="component" value="Unassembled WGS sequence"/>
</dbReference>
<evidence type="ECO:0000313" key="3">
    <source>
        <dbReference type="Proteomes" id="UP000184518"/>
    </source>
</evidence>
<dbReference type="STRING" id="1416778.SAMN05443633_12051"/>
<sequence length="47" mass="5416">MKIESIYINNFRLLKDFKLDLEDSLSLVLGKNNIGKTSLAKVINSYR</sequence>
<gene>
    <name evidence="2" type="ORF">SAMN05443633_12051</name>
</gene>
<evidence type="ECO:0000313" key="2">
    <source>
        <dbReference type="EMBL" id="SHG69488.1"/>
    </source>
</evidence>
<proteinExistence type="predicted"/>
<accession>A0A1M5LWQ1</accession>
<evidence type="ECO:0000259" key="1">
    <source>
        <dbReference type="Pfam" id="PF13175"/>
    </source>
</evidence>
<keyword evidence="3" id="KW-1185">Reference proteome</keyword>
<protein>
    <submittedName>
        <fullName evidence="2">AAA ATPase domain-containing protein</fullName>
    </submittedName>
</protein>
<organism evidence="2 3">
    <name type="scientific">Chryseobacterium arachidis</name>
    <dbReference type="NCBI Taxonomy" id="1416778"/>
    <lineage>
        <taxon>Bacteria</taxon>
        <taxon>Pseudomonadati</taxon>
        <taxon>Bacteroidota</taxon>
        <taxon>Flavobacteriia</taxon>
        <taxon>Flavobacteriales</taxon>
        <taxon>Weeksellaceae</taxon>
        <taxon>Chryseobacterium group</taxon>
        <taxon>Chryseobacterium</taxon>
    </lineage>
</organism>
<feature type="domain" description="Endonuclease GajA/Old nuclease/RecF-like AAA" evidence="1">
    <location>
        <begin position="1"/>
        <end position="44"/>
    </location>
</feature>
<dbReference type="InterPro" id="IPR027417">
    <property type="entry name" value="P-loop_NTPase"/>
</dbReference>
<name>A0A1M5LWQ1_9FLAO</name>
<dbReference type="Pfam" id="PF13175">
    <property type="entry name" value="AAA_15"/>
    <property type="match status" value="1"/>
</dbReference>
<dbReference type="OrthoDB" id="9792800at2"/>
<dbReference type="AlphaFoldDB" id="A0A1M5LWQ1"/>
<dbReference type="EMBL" id="FQUT01000020">
    <property type="protein sequence ID" value="SHG69488.1"/>
    <property type="molecule type" value="Genomic_DNA"/>
</dbReference>
<reference evidence="3" key="1">
    <citation type="submission" date="2016-11" db="EMBL/GenBank/DDBJ databases">
        <authorList>
            <person name="Varghese N."/>
            <person name="Submissions S."/>
        </authorList>
    </citation>
    <scope>NUCLEOTIDE SEQUENCE [LARGE SCALE GENOMIC DNA]</scope>
    <source>
        <strain evidence="3">DSM 27619</strain>
    </source>
</reference>
<dbReference type="Gene3D" id="3.40.50.300">
    <property type="entry name" value="P-loop containing nucleotide triphosphate hydrolases"/>
    <property type="match status" value="1"/>
</dbReference>
<dbReference type="InterPro" id="IPR041685">
    <property type="entry name" value="AAA_GajA/Old/RecF-like"/>
</dbReference>
<dbReference type="RefSeq" id="WP_083531758.1">
    <property type="nucleotide sequence ID" value="NZ_FQUT01000020.1"/>
</dbReference>